<dbReference type="PANTHER" id="PTHR18964">
    <property type="entry name" value="ROK (REPRESSOR, ORF, KINASE) FAMILY"/>
    <property type="match status" value="1"/>
</dbReference>
<proteinExistence type="inferred from homology"/>
<dbReference type="PANTHER" id="PTHR18964:SF149">
    <property type="entry name" value="BIFUNCTIONAL UDP-N-ACETYLGLUCOSAMINE 2-EPIMERASE_N-ACETYLMANNOSAMINE KINASE"/>
    <property type="match status" value="1"/>
</dbReference>
<dbReference type="InterPro" id="IPR036390">
    <property type="entry name" value="WH_DNA-bd_sf"/>
</dbReference>
<dbReference type="InterPro" id="IPR000600">
    <property type="entry name" value="ROK"/>
</dbReference>
<organism evidence="3 4">
    <name type="scientific">Bosea vaviloviae</name>
    <dbReference type="NCBI Taxonomy" id="1526658"/>
    <lineage>
        <taxon>Bacteria</taxon>
        <taxon>Pseudomonadati</taxon>
        <taxon>Pseudomonadota</taxon>
        <taxon>Alphaproteobacteria</taxon>
        <taxon>Hyphomicrobiales</taxon>
        <taxon>Boseaceae</taxon>
        <taxon>Bosea</taxon>
    </lineage>
</organism>
<dbReference type="OrthoDB" id="9810372at2"/>
<comment type="similarity">
    <text evidence="1">Belongs to the ROK (NagC/XylR) family.</text>
</comment>
<dbReference type="STRING" id="1526658.BHK69_06345"/>
<gene>
    <name evidence="3" type="ORF">BHK69_06345</name>
</gene>
<protein>
    <recommendedName>
        <fullName evidence="5">HTH marR-type domain-containing protein</fullName>
    </recommendedName>
</protein>
<evidence type="ECO:0000313" key="4">
    <source>
        <dbReference type="Proteomes" id="UP000094969"/>
    </source>
</evidence>
<dbReference type="SUPFAM" id="SSF53067">
    <property type="entry name" value="Actin-like ATPase domain"/>
    <property type="match status" value="1"/>
</dbReference>
<dbReference type="EMBL" id="CP017147">
    <property type="protein sequence ID" value="AOO80142.1"/>
    <property type="molecule type" value="Genomic_DNA"/>
</dbReference>
<dbReference type="Gene3D" id="1.10.10.10">
    <property type="entry name" value="Winged helix-like DNA-binding domain superfamily/Winged helix DNA-binding domain"/>
    <property type="match status" value="1"/>
</dbReference>
<keyword evidence="4" id="KW-1185">Reference proteome</keyword>
<dbReference type="Gene3D" id="3.30.420.40">
    <property type="match status" value="2"/>
</dbReference>
<evidence type="ECO:0000256" key="1">
    <source>
        <dbReference type="ARBA" id="ARBA00006479"/>
    </source>
</evidence>
<dbReference type="InterPro" id="IPR043129">
    <property type="entry name" value="ATPase_NBD"/>
</dbReference>
<evidence type="ECO:0000256" key="2">
    <source>
        <dbReference type="SAM" id="MobiDB-lite"/>
    </source>
</evidence>
<dbReference type="AlphaFoldDB" id="A0A1D7TYE8"/>
<evidence type="ECO:0000313" key="3">
    <source>
        <dbReference type="EMBL" id="AOO80142.1"/>
    </source>
</evidence>
<dbReference type="KEGG" id="bvv:BHK69_06345"/>
<evidence type="ECO:0008006" key="5">
    <source>
        <dbReference type="Google" id="ProtNLM"/>
    </source>
</evidence>
<feature type="region of interest" description="Disordered" evidence="2">
    <location>
        <begin position="386"/>
        <end position="411"/>
    </location>
</feature>
<reference evidence="3 4" key="1">
    <citation type="journal article" date="2015" name="Antonie Van Leeuwenhoek">
        <title>Bosea vaviloviae sp. nov., a new species of slow-growing rhizobia isolated from nodules of the relict species Vavilovia formosa (Stev.) Fed.</title>
        <authorList>
            <person name="Safronova V.I."/>
            <person name="Kuznetsova I.G."/>
            <person name="Sazanova A.L."/>
            <person name="Kimeklis A.K."/>
            <person name="Belimov A.A."/>
            <person name="Andronov E.E."/>
            <person name="Pinaev A.G."/>
            <person name="Chizhevskaya E.P."/>
            <person name="Pukhaev A.R."/>
            <person name="Popov K.P."/>
            <person name="Willems A."/>
            <person name="Tikhonovich I.A."/>
        </authorList>
    </citation>
    <scope>NUCLEOTIDE SEQUENCE [LARGE SCALE GENOMIC DNA]</scope>
    <source>
        <strain evidence="3 4">Vaf18</strain>
    </source>
</reference>
<sequence>MKGAWSRQETRAAVLRYLWRSGGSFRPDVIAHVGLTDASISRIVTDLKAEGLVDETRKRAPYRGGPSTFLTLSESQFVATIELSNNRAHVGVGNLKGEALFSEQHDLPDGTAAMAAENITAAAIARMAEWCTRHDIVLRQIAVSIPGYHPGQASNPIVALRPDFITRTLEAALPDVPATFANSIVTRALAHRLQIGVTRDERPYFYVFLGHGVGGAFVDESAGSDDVLPCEIGHMIMDPQGARCRCGHSGCLEAYVSTGAMAPLFGKAEQHMLAPRDSWREGVRLSSHVPSHARAEIGIRLAQLGTAIGNALNLNRVRRVVIAGWPSQLQDKARPALSAGIDQSLFGGAASVELSFSAMKPGREPASGIALATFAFIGRGGHVVPAPGRKRARRLEPDDFRRSHKVTPSEI</sequence>
<accession>A0A1D7TYE8</accession>
<name>A0A1D7TYE8_9HYPH</name>
<dbReference type="SUPFAM" id="SSF46785">
    <property type="entry name" value="Winged helix' DNA-binding domain"/>
    <property type="match status" value="1"/>
</dbReference>
<dbReference type="RefSeq" id="WP_069689363.1">
    <property type="nucleotide sequence ID" value="NZ_CP017147.1"/>
</dbReference>
<dbReference type="Pfam" id="PF00480">
    <property type="entry name" value="ROK"/>
    <property type="match status" value="1"/>
</dbReference>
<dbReference type="InterPro" id="IPR036388">
    <property type="entry name" value="WH-like_DNA-bd_sf"/>
</dbReference>
<dbReference type="Proteomes" id="UP000094969">
    <property type="component" value="Chromosome"/>
</dbReference>